<evidence type="ECO:0000259" key="6">
    <source>
        <dbReference type="PROSITE" id="PS50076"/>
    </source>
</evidence>
<dbReference type="AlphaFoldDB" id="A0AAV3NTY1"/>
<dbReference type="Gene3D" id="2.60.260.20">
    <property type="entry name" value="Urease metallochaperone UreE, N-terminal domain"/>
    <property type="match status" value="2"/>
</dbReference>
<evidence type="ECO:0000256" key="4">
    <source>
        <dbReference type="ARBA" id="ARBA00022833"/>
    </source>
</evidence>
<keyword evidence="3 5" id="KW-0863">Zinc-finger</keyword>
<dbReference type="GO" id="GO:0031072">
    <property type="term" value="F:heat shock protein binding"/>
    <property type="evidence" value="ECO:0007669"/>
    <property type="project" value="InterPro"/>
</dbReference>
<dbReference type="CDD" id="cd10719">
    <property type="entry name" value="DnaJ_zf"/>
    <property type="match status" value="1"/>
</dbReference>
<dbReference type="PROSITE" id="PS00636">
    <property type="entry name" value="DNAJ_1"/>
    <property type="match status" value="1"/>
</dbReference>
<dbReference type="Gene3D" id="1.10.287.110">
    <property type="entry name" value="DnaJ domain"/>
    <property type="match status" value="1"/>
</dbReference>
<name>A0AAV3NTY1_LITER</name>
<protein>
    <submittedName>
        <fullName evidence="8">Chaperone</fullName>
    </submittedName>
</protein>
<evidence type="ECO:0000256" key="2">
    <source>
        <dbReference type="ARBA" id="ARBA00022737"/>
    </source>
</evidence>
<feature type="domain" description="J" evidence="6">
    <location>
        <begin position="85"/>
        <end position="150"/>
    </location>
</feature>
<dbReference type="SUPFAM" id="SSF46565">
    <property type="entry name" value="Chaperone J-domain"/>
    <property type="match status" value="1"/>
</dbReference>
<dbReference type="InterPro" id="IPR036410">
    <property type="entry name" value="HSP_DnaJ_Cys-rich_dom_sf"/>
</dbReference>
<dbReference type="NCBIfam" id="NF008035">
    <property type="entry name" value="PRK10767.1"/>
    <property type="match status" value="1"/>
</dbReference>
<accession>A0AAV3NTY1</accession>
<dbReference type="Pfam" id="PF00684">
    <property type="entry name" value="DnaJ_CXXCXGXG"/>
    <property type="match status" value="1"/>
</dbReference>
<keyword evidence="9" id="KW-1185">Reference proteome</keyword>
<keyword evidence="4 5" id="KW-0862">Zinc</keyword>
<sequence length="471" mass="52487">MNRLKLINRNSIWKHNKVRRSFCIQSVIGESNFCGTVPRFQHVFCQHRNIYSYCFAGYPSAFATQRLDPFKRLFHSTGICYKDKDYYGVLGVSGNASRDEIKKAFHALAKKYHPDSNKNNPSAKRIFQEIREAYEVLQDPERRSQYDQMKDSSTSTENLKYGNGDAGGFRYSRRTHFSDSFHKVFSEIFENETEGFATDVQVELPLSFHEAATGCTKHISFDAAVPCDSCNGHGHPPTAKLKTCPTCQGIGRVTMPPFTATCMSCKGSGRVIKDSCRMCQGSGVVEGVKDVKVTVPAGVDSGDTIRVPKAGNAGGRGKLPGNLYINIKVGQDTLFARDGADIYVDYTISFTQAILGGKVEVPTLSGKTQLQIPKGVQHGQLVSLRGRGLPRSGFFVDHGDQYVRFRINLPTVVTEKQRGILEEFAMEEISSENSKYMEGNWWQRIVELGPKFVVEFSILLLGLLLLLKIIG</sequence>
<feature type="zinc finger region" description="CR-type" evidence="5">
    <location>
        <begin position="214"/>
        <end position="288"/>
    </location>
</feature>
<evidence type="ECO:0000313" key="9">
    <source>
        <dbReference type="Proteomes" id="UP001454036"/>
    </source>
</evidence>
<evidence type="ECO:0000256" key="5">
    <source>
        <dbReference type="PROSITE-ProRule" id="PRU00546"/>
    </source>
</evidence>
<dbReference type="GO" id="GO:0005524">
    <property type="term" value="F:ATP binding"/>
    <property type="evidence" value="ECO:0007669"/>
    <property type="project" value="InterPro"/>
</dbReference>
<evidence type="ECO:0000256" key="3">
    <source>
        <dbReference type="ARBA" id="ARBA00022771"/>
    </source>
</evidence>
<dbReference type="SUPFAM" id="SSF57938">
    <property type="entry name" value="DnaJ/Hsp40 cysteine-rich domain"/>
    <property type="match status" value="1"/>
</dbReference>
<dbReference type="Pfam" id="PF00226">
    <property type="entry name" value="DnaJ"/>
    <property type="match status" value="1"/>
</dbReference>
<feature type="domain" description="CR-type" evidence="7">
    <location>
        <begin position="214"/>
        <end position="288"/>
    </location>
</feature>
<dbReference type="InterPro" id="IPR001623">
    <property type="entry name" value="DnaJ_domain"/>
</dbReference>
<dbReference type="GO" id="GO:0008270">
    <property type="term" value="F:zinc ion binding"/>
    <property type="evidence" value="ECO:0007669"/>
    <property type="project" value="UniProtKB-KW"/>
</dbReference>
<dbReference type="Proteomes" id="UP001454036">
    <property type="component" value="Unassembled WGS sequence"/>
</dbReference>
<reference evidence="8 9" key="1">
    <citation type="submission" date="2024-01" db="EMBL/GenBank/DDBJ databases">
        <title>The complete chloroplast genome sequence of Lithospermum erythrorhizon: insights into the phylogenetic relationship among Boraginaceae species and the maternal lineages of purple gromwells.</title>
        <authorList>
            <person name="Okada T."/>
            <person name="Watanabe K."/>
        </authorList>
    </citation>
    <scope>NUCLEOTIDE SEQUENCE [LARGE SCALE GENOMIC DNA]</scope>
</reference>
<dbReference type="SUPFAM" id="SSF49493">
    <property type="entry name" value="HSP40/DnaJ peptide-binding domain"/>
    <property type="match status" value="2"/>
</dbReference>
<dbReference type="InterPro" id="IPR002939">
    <property type="entry name" value="DnaJ_C"/>
</dbReference>
<dbReference type="PANTHER" id="PTHR43096">
    <property type="entry name" value="DNAJ HOMOLOG 1, MITOCHONDRIAL-RELATED"/>
    <property type="match status" value="1"/>
</dbReference>
<dbReference type="InterPro" id="IPR008971">
    <property type="entry name" value="HSP40/DnaJ_pept-bd"/>
</dbReference>
<dbReference type="GO" id="GO:0005737">
    <property type="term" value="C:cytoplasm"/>
    <property type="evidence" value="ECO:0007669"/>
    <property type="project" value="TreeGrafter"/>
</dbReference>
<dbReference type="Pfam" id="PF01556">
    <property type="entry name" value="DnaJ_C"/>
    <property type="match status" value="1"/>
</dbReference>
<evidence type="ECO:0000259" key="7">
    <source>
        <dbReference type="PROSITE" id="PS51188"/>
    </source>
</evidence>
<dbReference type="FunFam" id="2.60.260.20:FF:000005">
    <property type="entry name" value="Chaperone protein dnaJ 1, mitochondrial"/>
    <property type="match status" value="1"/>
</dbReference>
<dbReference type="CDD" id="cd10747">
    <property type="entry name" value="DnaJ_C"/>
    <property type="match status" value="1"/>
</dbReference>
<evidence type="ECO:0000256" key="1">
    <source>
        <dbReference type="ARBA" id="ARBA00022723"/>
    </source>
</evidence>
<dbReference type="PROSITE" id="PS51188">
    <property type="entry name" value="ZF_CR"/>
    <property type="match status" value="1"/>
</dbReference>
<organism evidence="8 9">
    <name type="scientific">Lithospermum erythrorhizon</name>
    <name type="common">Purple gromwell</name>
    <name type="synonym">Lithospermum officinale var. erythrorhizon</name>
    <dbReference type="NCBI Taxonomy" id="34254"/>
    <lineage>
        <taxon>Eukaryota</taxon>
        <taxon>Viridiplantae</taxon>
        <taxon>Streptophyta</taxon>
        <taxon>Embryophyta</taxon>
        <taxon>Tracheophyta</taxon>
        <taxon>Spermatophyta</taxon>
        <taxon>Magnoliopsida</taxon>
        <taxon>eudicotyledons</taxon>
        <taxon>Gunneridae</taxon>
        <taxon>Pentapetalae</taxon>
        <taxon>asterids</taxon>
        <taxon>lamiids</taxon>
        <taxon>Boraginales</taxon>
        <taxon>Boraginaceae</taxon>
        <taxon>Boraginoideae</taxon>
        <taxon>Lithospermeae</taxon>
        <taxon>Lithospermum</taxon>
    </lineage>
</organism>
<dbReference type="SMART" id="SM00271">
    <property type="entry name" value="DnaJ"/>
    <property type="match status" value="1"/>
</dbReference>
<dbReference type="GO" id="GO:0051082">
    <property type="term" value="F:unfolded protein binding"/>
    <property type="evidence" value="ECO:0007669"/>
    <property type="project" value="InterPro"/>
</dbReference>
<dbReference type="InterPro" id="IPR001305">
    <property type="entry name" value="HSP_DnaJ_Cys-rich_dom"/>
</dbReference>
<dbReference type="InterPro" id="IPR012724">
    <property type="entry name" value="DnaJ"/>
</dbReference>
<dbReference type="EMBL" id="BAABME010000378">
    <property type="protein sequence ID" value="GAA0142256.1"/>
    <property type="molecule type" value="Genomic_DNA"/>
</dbReference>
<dbReference type="CDD" id="cd06257">
    <property type="entry name" value="DnaJ"/>
    <property type="match status" value="1"/>
</dbReference>
<dbReference type="PROSITE" id="PS50076">
    <property type="entry name" value="DNAJ_2"/>
    <property type="match status" value="1"/>
</dbReference>
<dbReference type="InterPro" id="IPR018253">
    <property type="entry name" value="DnaJ_domain_CS"/>
</dbReference>
<dbReference type="PRINTS" id="PR00625">
    <property type="entry name" value="JDOMAIN"/>
</dbReference>
<dbReference type="HAMAP" id="MF_01152">
    <property type="entry name" value="DnaJ"/>
    <property type="match status" value="1"/>
</dbReference>
<keyword evidence="2" id="KW-0677">Repeat</keyword>
<dbReference type="PANTHER" id="PTHR43096:SF36">
    <property type="entry name" value="CHAPERONE PROTEIN DNAJ 1, MITOCHONDRIAL"/>
    <property type="match status" value="1"/>
</dbReference>
<keyword evidence="1 5" id="KW-0479">Metal-binding</keyword>
<proteinExistence type="inferred from homology"/>
<dbReference type="GO" id="GO:0009408">
    <property type="term" value="P:response to heat"/>
    <property type="evidence" value="ECO:0007669"/>
    <property type="project" value="InterPro"/>
</dbReference>
<gene>
    <name evidence="8" type="ORF">LIER_03198</name>
</gene>
<dbReference type="GO" id="GO:0042026">
    <property type="term" value="P:protein refolding"/>
    <property type="evidence" value="ECO:0007669"/>
    <property type="project" value="TreeGrafter"/>
</dbReference>
<comment type="caution">
    <text evidence="8">The sequence shown here is derived from an EMBL/GenBank/DDBJ whole genome shotgun (WGS) entry which is preliminary data.</text>
</comment>
<dbReference type="Gene3D" id="6.20.20.10">
    <property type="match status" value="2"/>
</dbReference>
<evidence type="ECO:0000313" key="8">
    <source>
        <dbReference type="EMBL" id="GAA0142256.1"/>
    </source>
</evidence>
<dbReference type="InterPro" id="IPR036869">
    <property type="entry name" value="J_dom_sf"/>
</dbReference>